<reference evidence="21" key="1">
    <citation type="submission" date="2022-04" db="EMBL/GenBank/DDBJ databases">
        <authorList>
            <person name="Peng L."/>
        </authorList>
    </citation>
    <scope>NUCLEOTIDE SEQUENCE</scope>
</reference>
<keyword evidence="14" id="KW-0830">Ubiquinone</keyword>
<keyword evidence="12 19" id="KW-1133">Transmembrane helix</keyword>
<protein>
    <recommendedName>
        <fullName evidence="5">NADH-ubiquinone oxidoreductase chain 2</fullName>
        <ecNumber evidence="4">7.1.1.2</ecNumber>
    </recommendedName>
    <alternativeName>
        <fullName evidence="17">NADH dehydrogenase subunit 2</fullName>
    </alternativeName>
</protein>
<feature type="transmembrane region" description="Helical" evidence="19">
    <location>
        <begin position="316"/>
        <end position="334"/>
    </location>
</feature>
<dbReference type="PANTHER" id="PTHR46552">
    <property type="entry name" value="NADH-UBIQUINONE OXIDOREDUCTASE CHAIN 2"/>
    <property type="match status" value="1"/>
</dbReference>
<feature type="transmembrane region" description="Helical" evidence="19">
    <location>
        <begin position="170"/>
        <end position="189"/>
    </location>
</feature>
<comment type="similarity">
    <text evidence="3">Belongs to the complex I subunit 2 family.</text>
</comment>
<geneLocation type="mitochondrion" evidence="21"/>
<name>A0A9E8YCL9_9HYME</name>
<feature type="transmembrane region" description="Helical" evidence="19">
    <location>
        <begin position="86"/>
        <end position="105"/>
    </location>
</feature>
<evidence type="ECO:0000256" key="9">
    <source>
        <dbReference type="ARBA" id="ARBA00022792"/>
    </source>
</evidence>
<dbReference type="GO" id="GO:0008137">
    <property type="term" value="F:NADH dehydrogenase (ubiquinone) activity"/>
    <property type="evidence" value="ECO:0007669"/>
    <property type="project" value="UniProtKB-EC"/>
</dbReference>
<evidence type="ECO:0000256" key="3">
    <source>
        <dbReference type="ARBA" id="ARBA00007012"/>
    </source>
</evidence>
<evidence type="ECO:0000256" key="13">
    <source>
        <dbReference type="ARBA" id="ARBA00023027"/>
    </source>
</evidence>
<evidence type="ECO:0000259" key="20">
    <source>
        <dbReference type="Pfam" id="PF00361"/>
    </source>
</evidence>
<feature type="transmembrane region" description="Helical" evidence="19">
    <location>
        <begin position="234"/>
        <end position="255"/>
    </location>
</feature>
<dbReference type="PANTHER" id="PTHR46552:SF1">
    <property type="entry name" value="NADH-UBIQUINONE OXIDOREDUCTASE CHAIN 2"/>
    <property type="match status" value="1"/>
</dbReference>
<evidence type="ECO:0000256" key="12">
    <source>
        <dbReference type="ARBA" id="ARBA00022989"/>
    </source>
</evidence>
<dbReference type="InterPro" id="IPR050175">
    <property type="entry name" value="Complex_I_Subunit_2"/>
</dbReference>
<sequence>MFMNFYCYMIFFPMIIISNFLILISSSWISMWMIMEFNSMTFLMMMIFNKNMKYEITMIFFLIQSFNSYLFLMSSMNFFFFKFMNLIIWFSLISKMGIPPFYLWYIKIMSNLNWMNFFIMSSLQKIIPLIIMTNLMNMTKEKNFMFYSLNLCLSILFSSFMFMNFSSLKIILTFSSIIQISWIILLMMSNEMLSMMFLFIYSTIMMNLSFMLNKFNLNFLNNINSMKFNNSKNFFMMNFLMFSLSSTPPFTGFLMKWLSIQEFFSSLNFFLIILLIFSAIISSFIYIRMIFINIIINSYSMKMNFKNINLKNSSNFSFFLLNWISISYLFIYEIF</sequence>
<keyword evidence="10" id="KW-1278">Translocase</keyword>
<evidence type="ECO:0000256" key="8">
    <source>
        <dbReference type="ARBA" id="ARBA00022692"/>
    </source>
</evidence>
<evidence type="ECO:0000256" key="10">
    <source>
        <dbReference type="ARBA" id="ARBA00022967"/>
    </source>
</evidence>
<evidence type="ECO:0000256" key="5">
    <source>
        <dbReference type="ARBA" id="ARBA00021008"/>
    </source>
</evidence>
<evidence type="ECO:0000256" key="19">
    <source>
        <dbReference type="SAM" id="Phobius"/>
    </source>
</evidence>
<evidence type="ECO:0000313" key="21">
    <source>
        <dbReference type="EMBL" id="WAJ57481.1"/>
    </source>
</evidence>
<keyword evidence="9" id="KW-0999">Mitochondrion inner membrane</keyword>
<dbReference type="EMBL" id="ON129240">
    <property type="protein sequence ID" value="WAJ57481.1"/>
    <property type="molecule type" value="Genomic_DNA"/>
</dbReference>
<feature type="transmembrane region" description="Helical" evidence="19">
    <location>
        <begin position="195"/>
        <end position="213"/>
    </location>
</feature>
<feature type="transmembrane region" description="Helical" evidence="19">
    <location>
        <begin position="144"/>
        <end position="163"/>
    </location>
</feature>
<evidence type="ECO:0000256" key="14">
    <source>
        <dbReference type="ARBA" id="ARBA00023075"/>
    </source>
</evidence>
<evidence type="ECO:0000256" key="6">
    <source>
        <dbReference type="ARBA" id="ARBA00022448"/>
    </source>
</evidence>
<keyword evidence="16 19" id="KW-0472">Membrane</keyword>
<feature type="transmembrane region" description="Helical" evidence="19">
    <location>
        <begin position="267"/>
        <end position="296"/>
    </location>
</feature>
<feature type="transmembrane region" description="Helical" evidence="19">
    <location>
        <begin position="60"/>
        <end position="80"/>
    </location>
</feature>
<proteinExistence type="inferred from homology"/>
<evidence type="ECO:0000256" key="16">
    <source>
        <dbReference type="ARBA" id="ARBA00023136"/>
    </source>
</evidence>
<comment type="function">
    <text evidence="1">Core subunit of the mitochondrial membrane respiratory chain NADH dehydrogenase (Complex I) that is believed to belong to the minimal assembly required for catalysis. Complex I functions in the transfer of electrons from NADH to the respiratory chain. The immediate electron acceptor for the enzyme is believed to be ubiquinone.</text>
</comment>
<organism evidence="21">
    <name type="scientific">Anastatus dexingensis</name>
    <dbReference type="NCBI Taxonomy" id="2926466"/>
    <lineage>
        <taxon>Eukaryota</taxon>
        <taxon>Metazoa</taxon>
        <taxon>Ecdysozoa</taxon>
        <taxon>Arthropoda</taxon>
        <taxon>Hexapoda</taxon>
        <taxon>Insecta</taxon>
        <taxon>Pterygota</taxon>
        <taxon>Neoptera</taxon>
        <taxon>Endopterygota</taxon>
        <taxon>Hymenoptera</taxon>
        <taxon>Apocrita</taxon>
        <taxon>Proctotrupomorpha</taxon>
        <taxon>Chalcidoidea</taxon>
        <taxon>Eupelmidae</taxon>
        <taxon>Eupelminae</taxon>
        <taxon>Anastatus</taxon>
    </lineage>
</organism>
<feature type="transmembrane region" description="Helical" evidence="19">
    <location>
        <begin position="5"/>
        <end position="23"/>
    </location>
</feature>
<dbReference type="AlphaFoldDB" id="A0A9E8YCL9"/>
<comment type="subcellular location">
    <subcellularLocation>
        <location evidence="2">Mitochondrion inner membrane</location>
        <topology evidence="2">Multi-pass membrane protein</topology>
    </subcellularLocation>
</comment>
<evidence type="ECO:0000256" key="17">
    <source>
        <dbReference type="ARBA" id="ARBA00031028"/>
    </source>
</evidence>
<evidence type="ECO:0000256" key="11">
    <source>
        <dbReference type="ARBA" id="ARBA00022982"/>
    </source>
</evidence>
<keyword evidence="11" id="KW-0249">Electron transport</keyword>
<keyword evidence="6" id="KW-0813">Transport</keyword>
<dbReference type="GO" id="GO:0005743">
    <property type="term" value="C:mitochondrial inner membrane"/>
    <property type="evidence" value="ECO:0007669"/>
    <property type="project" value="UniProtKB-SubCell"/>
</dbReference>
<comment type="catalytic activity">
    <reaction evidence="18">
        <text>a ubiquinone + NADH + 5 H(+)(in) = a ubiquinol + NAD(+) + 4 H(+)(out)</text>
        <dbReference type="Rhea" id="RHEA:29091"/>
        <dbReference type="Rhea" id="RHEA-COMP:9565"/>
        <dbReference type="Rhea" id="RHEA-COMP:9566"/>
        <dbReference type="ChEBI" id="CHEBI:15378"/>
        <dbReference type="ChEBI" id="CHEBI:16389"/>
        <dbReference type="ChEBI" id="CHEBI:17976"/>
        <dbReference type="ChEBI" id="CHEBI:57540"/>
        <dbReference type="ChEBI" id="CHEBI:57945"/>
        <dbReference type="EC" id="7.1.1.2"/>
    </reaction>
</comment>
<dbReference type="GO" id="GO:0006120">
    <property type="term" value="P:mitochondrial electron transport, NADH to ubiquinone"/>
    <property type="evidence" value="ECO:0007669"/>
    <property type="project" value="TreeGrafter"/>
</dbReference>
<evidence type="ECO:0000256" key="2">
    <source>
        <dbReference type="ARBA" id="ARBA00004448"/>
    </source>
</evidence>
<dbReference type="Pfam" id="PF00361">
    <property type="entry name" value="Proton_antipo_M"/>
    <property type="match status" value="1"/>
</dbReference>
<evidence type="ECO:0000256" key="1">
    <source>
        <dbReference type="ARBA" id="ARBA00003257"/>
    </source>
</evidence>
<evidence type="ECO:0000256" key="7">
    <source>
        <dbReference type="ARBA" id="ARBA00022660"/>
    </source>
</evidence>
<dbReference type="InterPro" id="IPR001750">
    <property type="entry name" value="ND/Mrp_TM"/>
</dbReference>
<accession>A0A9E8YCL9</accession>
<keyword evidence="13" id="KW-0520">NAD</keyword>
<gene>
    <name evidence="21" type="primary">nad2</name>
</gene>
<dbReference type="EC" id="7.1.1.2" evidence="4"/>
<evidence type="ECO:0000256" key="4">
    <source>
        <dbReference type="ARBA" id="ARBA00012944"/>
    </source>
</evidence>
<feature type="domain" description="NADH:quinone oxidoreductase/Mrp antiporter transmembrane" evidence="20">
    <location>
        <begin position="82"/>
        <end position="281"/>
    </location>
</feature>
<evidence type="ECO:0000256" key="18">
    <source>
        <dbReference type="ARBA" id="ARBA00049551"/>
    </source>
</evidence>
<keyword evidence="15 21" id="KW-0496">Mitochondrion</keyword>
<keyword evidence="8 19" id="KW-0812">Transmembrane</keyword>
<keyword evidence="7" id="KW-0679">Respiratory chain</keyword>
<evidence type="ECO:0000256" key="15">
    <source>
        <dbReference type="ARBA" id="ARBA00023128"/>
    </source>
</evidence>
<feature type="transmembrane region" description="Helical" evidence="19">
    <location>
        <begin position="117"/>
        <end position="138"/>
    </location>
</feature>